<proteinExistence type="predicted"/>
<evidence type="ECO:0000313" key="2">
    <source>
        <dbReference type="Proteomes" id="UP000683360"/>
    </source>
</evidence>
<dbReference type="OrthoDB" id="5962960at2759"/>
<sequence length="480" mass="55033">MNQAVDLLQQLRGLGLETASDLQDLIQESSFKSFWNRVYLVGPYSVGKSCLAKLLVGERVPDSRESTDGIWIYFGRAGMDVDEMKWIYFEKGNAVTEILTQMLMTLSSAEVTVDALDTSANDHTKQNLLETKRKCNYQVIKVDNDPQRGLVVGAEALMPTVLSQMSHKESGREDADTIEDLQSSEGFTLDDHSTDNQLKGTDVQCSPTDEMKSALMFDSNMKNLLLELPKMTERNRSTTQAIQIISGQLDSEWMKEISSNMSTDKLHELMVKAVQEEKYKQMIVPIDIWDFGGQKDYHMTHQLFITSRGIFILMFNGSIGIHKHRPDLGFLPGHFGKPTIAVYLLHWVNSILTFCKRTKEGFPKIIFVASHKDRISFIWKWRFESYRRKLEDKIQKVFESHAGLKHLEFKPLLIINSTNPEDPEIKELQQRLMKRATEHPRWGEEMPTAWIPLDLQLTMKVEEGTNIISREQLRGSNLDP</sequence>
<comment type="caution">
    <text evidence="1">The sequence shown here is derived from an EMBL/GenBank/DDBJ whole genome shotgun (WGS) entry which is preliminary data.</text>
</comment>
<dbReference type="InterPro" id="IPR027417">
    <property type="entry name" value="P-loop_NTPase"/>
</dbReference>
<organism evidence="1 2">
    <name type="scientific">Mytilus edulis</name>
    <name type="common">Blue mussel</name>
    <dbReference type="NCBI Taxonomy" id="6550"/>
    <lineage>
        <taxon>Eukaryota</taxon>
        <taxon>Metazoa</taxon>
        <taxon>Spiralia</taxon>
        <taxon>Lophotrochozoa</taxon>
        <taxon>Mollusca</taxon>
        <taxon>Bivalvia</taxon>
        <taxon>Autobranchia</taxon>
        <taxon>Pteriomorphia</taxon>
        <taxon>Mytilida</taxon>
        <taxon>Mytiloidea</taxon>
        <taxon>Mytilidae</taxon>
        <taxon>Mytilinae</taxon>
        <taxon>Mytilus</taxon>
    </lineage>
</organism>
<evidence type="ECO:0000313" key="1">
    <source>
        <dbReference type="EMBL" id="CAG2219968.1"/>
    </source>
</evidence>
<dbReference type="Proteomes" id="UP000683360">
    <property type="component" value="Unassembled WGS sequence"/>
</dbReference>
<dbReference type="EMBL" id="CAJPWZ010001648">
    <property type="protein sequence ID" value="CAG2219968.1"/>
    <property type="molecule type" value="Genomic_DNA"/>
</dbReference>
<accession>A0A8S3SMR8</accession>
<keyword evidence="2" id="KW-1185">Reference proteome</keyword>
<dbReference type="Pfam" id="PF08477">
    <property type="entry name" value="Roc"/>
    <property type="match status" value="1"/>
</dbReference>
<protein>
    <submittedName>
        <fullName evidence="1">Uncharacterized protein</fullName>
    </submittedName>
</protein>
<name>A0A8S3SMR8_MYTED</name>
<reference evidence="1" key="1">
    <citation type="submission" date="2021-03" db="EMBL/GenBank/DDBJ databases">
        <authorList>
            <person name="Bekaert M."/>
        </authorList>
    </citation>
    <scope>NUCLEOTIDE SEQUENCE</scope>
</reference>
<dbReference type="AlphaFoldDB" id="A0A8S3SMR8"/>
<gene>
    <name evidence="1" type="ORF">MEDL_33507</name>
</gene>
<dbReference type="SUPFAM" id="SSF52540">
    <property type="entry name" value="P-loop containing nucleoside triphosphate hydrolases"/>
    <property type="match status" value="1"/>
</dbReference>
<dbReference type="Gene3D" id="3.40.50.300">
    <property type="entry name" value="P-loop containing nucleotide triphosphate hydrolases"/>
    <property type="match status" value="1"/>
</dbReference>